<organism evidence="3 4">
    <name type="scientific">Halalkalibacter hemicellulosilyticusJCM 9152</name>
    <dbReference type="NCBI Taxonomy" id="1236971"/>
    <lineage>
        <taxon>Bacteria</taxon>
        <taxon>Bacillati</taxon>
        <taxon>Bacillota</taxon>
        <taxon>Bacilli</taxon>
        <taxon>Bacillales</taxon>
        <taxon>Bacillaceae</taxon>
        <taxon>Halalkalibacter</taxon>
    </lineage>
</organism>
<dbReference type="CDD" id="cd07583">
    <property type="entry name" value="nitrilase_5"/>
    <property type="match status" value="1"/>
</dbReference>
<dbReference type="Pfam" id="PF00795">
    <property type="entry name" value="CN_hydrolase"/>
    <property type="match status" value="1"/>
</dbReference>
<gene>
    <name evidence="3" type="ORF">JCM9152_2538</name>
</gene>
<evidence type="ECO:0000256" key="1">
    <source>
        <dbReference type="ARBA" id="ARBA00010613"/>
    </source>
</evidence>
<feature type="domain" description="CN hydrolase" evidence="2">
    <location>
        <begin position="1"/>
        <end position="240"/>
    </location>
</feature>
<proteinExistence type="inferred from homology"/>
<dbReference type="PROSITE" id="PS01227">
    <property type="entry name" value="UPF0012"/>
    <property type="match status" value="1"/>
</dbReference>
<dbReference type="EMBL" id="BAUU01000016">
    <property type="protein sequence ID" value="GAE31097.1"/>
    <property type="molecule type" value="Genomic_DNA"/>
</dbReference>
<dbReference type="PANTHER" id="PTHR23088">
    <property type="entry name" value="NITRILASE-RELATED"/>
    <property type="match status" value="1"/>
</dbReference>
<dbReference type="InterPro" id="IPR036526">
    <property type="entry name" value="C-N_Hydrolase_sf"/>
</dbReference>
<dbReference type="Proteomes" id="UP000018895">
    <property type="component" value="Unassembled WGS sequence"/>
</dbReference>
<keyword evidence="4" id="KW-1185">Reference proteome</keyword>
<evidence type="ECO:0000313" key="3">
    <source>
        <dbReference type="EMBL" id="GAE31097.1"/>
    </source>
</evidence>
<comment type="caution">
    <text evidence="3">The sequence shown here is derived from an EMBL/GenBank/DDBJ whole genome shotgun (WGS) entry which is preliminary data.</text>
</comment>
<dbReference type="RefSeq" id="WP_035344322.1">
    <property type="nucleotide sequence ID" value="NZ_BAUU01000016.1"/>
</dbReference>
<dbReference type="InterPro" id="IPR003010">
    <property type="entry name" value="C-N_Hydrolase"/>
</dbReference>
<dbReference type="STRING" id="1236971.JCM9152_2538"/>
<protein>
    <submittedName>
        <fullName evidence="3">Aliphatic amidase amiE</fullName>
    </submittedName>
</protein>
<dbReference type="Gene3D" id="3.60.110.10">
    <property type="entry name" value="Carbon-nitrogen hydrolase"/>
    <property type="match status" value="1"/>
</dbReference>
<dbReference type="InterPro" id="IPR001110">
    <property type="entry name" value="UPF0012_CS"/>
</dbReference>
<sequence>MKVAIYQMDIIAGEIEQNRQKVANWAEEVCTGESMDLLVLPEMWTTAYTLPQLQQLIGENNDEMESFLVGLAQKYEVNVIAGSIVVKEKGHFYNRVLVYSRQGELAYHYDKIHLVPMLKEDDYLTGGQNKAEVFELDGRKIGVIICYDLRFPELARSLALEGAEMLVVVAEWPLARELHWNTLLRARAIENQLYVVSSNRVGAYDGVEFAGQSQVINPWGEVVAKGSIEKEETLFTSLDLEEVQRIRQDVPVFKSRVPSLYK</sequence>
<name>W4QGQ3_9BACI</name>
<dbReference type="OrthoDB" id="9811121at2"/>
<accession>W4QGQ3</accession>
<evidence type="ECO:0000259" key="2">
    <source>
        <dbReference type="PROSITE" id="PS50263"/>
    </source>
</evidence>
<dbReference type="PANTHER" id="PTHR23088:SF27">
    <property type="entry name" value="DEAMINATED GLUTATHIONE AMIDASE"/>
    <property type="match status" value="1"/>
</dbReference>
<dbReference type="SUPFAM" id="SSF56317">
    <property type="entry name" value="Carbon-nitrogen hydrolase"/>
    <property type="match status" value="1"/>
</dbReference>
<reference evidence="3" key="1">
    <citation type="journal article" date="2014" name="Genome Announc.">
        <title>Draft Genome Sequences of Three Alkaliphilic Bacillus Strains, Bacillus wakoensis JCM 9140T, Bacillus akibai JCM 9157T, and Bacillus hemicellulosilyticus JCM 9152T.</title>
        <authorList>
            <person name="Yuki M."/>
            <person name="Oshima K."/>
            <person name="Suda W."/>
            <person name="Oshida Y."/>
            <person name="Kitamura K."/>
            <person name="Iida T."/>
            <person name="Hattori M."/>
            <person name="Ohkuma M."/>
        </authorList>
    </citation>
    <scope>NUCLEOTIDE SEQUENCE [LARGE SCALE GENOMIC DNA]</scope>
    <source>
        <strain evidence="3">JCM 9152</strain>
    </source>
</reference>
<evidence type="ECO:0000313" key="4">
    <source>
        <dbReference type="Proteomes" id="UP000018895"/>
    </source>
</evidence>
<comment type="similarity">
    <text evidence="1">Belongs to the carbon-nitrogen hydrolase superfamily. NIT1/NIT2 family.</text>
</comment>
<dbReference type="PROSITE" id="PS50263">
    <property type="entry name" value="CN_HYDROLASE"/>
    <property type="match status" value="1"/>
</dbReference>
<dbReference type="AlphaFoldDB" id="W4QGQ3"/>